<organism evidence="1">
    <name type="scientific">Pyricularia oryzae (strain Y34)</name>
    <name type="common">Rice blast fungus</name>
    <name type="synonym">Magnaporthe oryzae</name>
    <dbReference type="NCBI Taxonomy" id="1143189"/>
    <lineage>
        <taxon>Eukaryota</taxon>
        <taxon>Fungi</taxon>
        <taxon>Dikarya</taxon>
        <taxon>Ascomycota</taxon>
        <taxon>Pezizomycotina</taxon>
        <taxon>Sordariomycetes</taxon>
        <taxon>Sordariomycetidae</taxon>
        <taxon>Magnaporthales</taxon>
        <taxon>Pyriculariaceae</taxon>
        <taxon>Pyricularia</taxon>
    </lineage>
</organism>
<dbReference type="Proteomes" id="UP000011086">
    <property type="component" value="Unassembled WGS sequence"/>
</dbReference>
<evidence type="ECO:0000313" key="1">
    <source>
        <dbReference type="EMBL" id="ELQ41272.1"/>
    </source>
</evidence>
<protein>
    <submittedName>
        <fullName evidence="1">Uncharacterized protein</fullName>
    </submittedName>
</protein>
<name>A0AA97PNN3_PYRO3</name>
<dbReference type="AlphaFoldDB" id="A0AA97PNN3"/>
<accession>A0AA97PNN3</accession>
<dbReference type="EMBL" id="JH793332">
    <property type="protein sequence ID" value="ELQ41272.1"/>
    <property type="molecule type" value="Genomic_DNA"/>
</dbReference>
<sequence>MRLNDCLNARSRGRRNLCPEGLFDAQKGKAHVEPSSPTLDMRSRSSFDKVLRSSLVDVAG</sequence>
<proteinExistence type="predicted"/>
<reference evidence="1" key="1">
    <citation type="journal article" date="2012" name="PLoS Genet.">
        <title>Comparative analysis of the genomes of two field isolates of the rice blast fungus Magnaporthe oryzae.</title>
        <authorList>
            <person name="Xue M."/>
            <person name="Yang J."/>
            <person name="Li Z."/>
            <person name="Hu S."/>
            <person name="Yao N."/>
            <person name="Dean R.A."/>
            <person name="Zhao W."/>
            <person name="Shen M."/>
            <person name="Zhang H."/>
            <person name="Li C."/>
            <person name="Liu L."/>
            <person name="Cao L."/>
            <person name="Xu X."/>
            <person name="Xing Y."/>
            <person name="Hsiang T."/>
            <person name="Zhang Z."/>
            <person name="Xu J.R."/>
            <person name="Peng Y.L."/>
        </authorList>
    </citation>
    <scope>NUCLEOTIDE SEQUENCE</scope>
    <source>
        <strain evidence="1">Y34</strain>
    </source>
</reference>
<gene>
    <name evidence="1" type="ORF">OOU_Y34scaffold00288g20</name>
</gene>